<protein>
    <submittedName>
        <fullName evidence="2">Uncharacterized protein</fullName>
    </submittedName>
</protein>
<dbReference type="EMBL" id="HBNR01007003">
    <property type="protein sequence ID" value="CAE4564974.1"/>
    <property type="molecule type" value="Transcribed_RNA"/>
</dbReference>
<organism evidence="2">
    <name type="scientific">Alexandrium monilatum</name>
    <dbReference type="NCBI Taxonomy" id="311494"/>
    <lineage>
        <taxon>Eukaryota</taxon>
        <taxon>Sar</taxon>
        <taxon>Alveolata</taxon>
        <taxon>Dinophyceae</taxon>
        <taxon>Gonyaulacales</taxon>
        <taxon>Pyrocystaceae</taxon>
        <taxon>Alexandrium</taxon>
    </lineage>
</organism>
<name>A0A7S4PX35_9DINO</name>
<dbReference type="AlphaFoldDB" id="A0A7S4PX35"/>
<feature type="region of interest" description="Disordered" evidence="1">
    <location>
        <begin position="118"/>
        <end position="153"/>
    </location>
</feature>
<feature type="region of interest" description="Disordered" evidence="1">
    <location>
        <begin position="1"/>
        <end position="20"/>
    </location>
</feature>
<evidence type="ECO:0000313" key="2">
    <source>
        <dbReference type="EMBL" id="CAE4564974.1"/>
    </source>
</evidence>
<accession>A0A7S4PX35</accession>
<gene>
    <name evidence="2" type="ORF">AMON00008_LOCUS4593</name>
</gene>
<sequence length="153" mass="17110">MDAQELKHTANRPRSTTWSEFSQQCRQETNHLRLTAKDLHAWTHSRKDSAACALCAWEAVVSRTNLVALRTLVCALHAAKHLNTGAGAWRVESSIPWHACRWTGAKCHARALRTNARQEHKQHWIRATPSSDAGPQPRRRAAPQGTLGSPGRQ</sequence>
<evidence type="ECO:0000256" key="1">
    <source>
        <dbReference type="SAM" id="MobiDB-lite"/>
    </source>
</evidence>
<reference evidence="2" key="1">
    <citation type="submission" date="2021-01" db="EMBL/GenBank/DDBJ databases">
        <authorList>
            <person name="Corre E."/>
            <person name="Pelletier E."/>
            <person name="Niang G."/>
            <person name="Scheremetjew M."/>
            <person name="Finn R."/>
            <person name="Kale V."/>
            <person name="Holt S."/>
            <person name="Cochrane G."/>
            <person name="Meng A."/>
            <person name="Brown T."/>
            <person name="Cohen L."/>
        </authorList>
    </citation>
    <scope>NUCLEOTIDE SEQUENCE</scope>
    <source>
        <strain evidence="2">CCMP3105</strain>
    </source>
</reference>
<proteinExistence type="predicted"/>